<dbReference type="InterPro" id="IPR029058">
    <property type="entry name" value="AB_hydrolase_fold"/>
</dbReference>
<dbReference type="InterPro" id="IPR050871">
    <property type="entry name" value="26S_Proteasome/COP9_Components"/>
</dbReference>
<reference evidence="3 4" key="1">
    <citation type="submission" date="2018-06" db="EMBL/GenBank/DDBJ databases">
        <title>Comparative genomics of downy mildews reveals potential adaptations to biotrophy.</title>
        <authorList>
            <person name="Fletcher K."/>
            <person name="Klosterman S.J."/>
            <person name="Derevnina L."/>
            <person name="Martin F."/>
            <person name="Koike S."/>
            <person name="Reyes Chin-Wo S."/>
            <person name="Mou B."/>
            <person name="Michelmore R."/>
        </authorList>
    </citation>
    <scope>NUCLEOTIDE SEQUENCE [LARGE SCALE GENOMIC DNA]</scope>
    <source>
        <strain evidence="3 4">R14</strain>
    </source>
</reference>
<dbReference type="SMART" id="SM00088">
    <property type="entry name" value="PINT"/>
    <property type="match status" value="1"/>
</dbReference>
<dbReference type="EMBL" id="QLLG01000222">
    <property type="protein sequence ID" value="RMX65956.1"/>
    <property type="molecule type" value="Genomic_DNA"/>
</dbReference>
<dbReference type="Gene3D" id="1.25.40.570">
    <property type="match status" value="1"/>
</dbReference>
<keyword evidence="1" id="KW-0812">Transmembrane</keyword>
<dbReference type="InterPro" id="IPR022742">
    <property type="entry name" value="Hydrolase_4"/>
</dbReference>
<dbReference type="STRING" id="542832.A0A3M6VKC1"/>
<feature type="transmembrane region" description="Helical" evidence="1">
    <location>
        <begin position="169"/>
        <end position="186"/>
    </location>
</feature>
<feature type="domain" description="PCI" evidence="2">
    <location>
        <begin position="606"/>
        <end position="775"/>
    </location>
</feature>
<dbReference type="Pfam" id="PF01399">
    <property type="entry name" value="PCI"/>
    <property type="match status" value="1"/>
</dbReference>
<dbReference type="Proteomes" id="UP000282087">
    <property type="component" value="Unassembled WGS sequence"/>
</dbReference>
<dbReference type="SUPFAM" id="SSF46785">
    <property type="entry name" value="Winged helix' DNA-binding domain"/>
    <property type="match status" value="1"/>
</dbReference>
<dbReference type="InterPro" id="IPR000717">
    <property type="entry name" value="PCI_dom"/>
</dbReference>
<dbReference type="SUPFAM" id="SSF53474">
    <property type="entry name" value="alpha/beta-Hydrolases"/>
    <property type="match status" value="1"/>
</dbReference>
<keyword evidence="1" id="KW-1133">Transmembrane helix</keyword>
<evidence type="ECO:0000313" key="4">
    <source>
        <dbReference type="Proteomes" id="UP000282087"/>
    </source>
</evidence>
<name>A0A3M6VKC1_9STRA</name>
<evidence type="ECO:0000313" key="3">
    <source>
        <dbReference type="EMBL" id="RMX65956.1"/>
    </source>
</evidence>
<sequence length="808" mass="91644">MWSINTVALALVMLVGFLSVCVSTLLMLFGHGIDKQNTRRGAPHTSSHQEFLLTHVHAGIEESGLMERIRPNGEIVRLFYRFWLPRDLDNAKDAKAVVVVLHGINSHSARNNKFMVEVLQHGFLVAGMDHEGMGRSDGRHGYFSSVHTLVDDAIAFVDLVKAKYPRKKVFLFGASLGGLIILHALSKGGPKLVDGAIVLCPAIEIHEASRPSHLMEAIGRLLHKYTPKLPLVKANSGKNNCPEVAAIADADKQADPLYYPGKMRIGTGLALLEGIVSIQDKLQLIETPYLLQHGTADRACSVTGSAALHLKTRSADKTFKTYEGGHHDLASEPPHIQYEYEYDSDEQFDSDEQETVEDKANDEEAINQRVITREAQIALENTFYEAEDFRQRGELTQALEYFQRVVTLEQGTTPIEERKWSFQALEYVVKICVSRHQWDEMLRHYEQMLEHLAFVTRNESTESISSILDVVSNATGKKEAKSSAKYTSKMYELTLDKLKDVNNDRLWFSMNVKLGKLYLDMQEFDQLEKLLHQLYSYCQTSDGVQDQSKATSLLDVYALEIQLCVATKNGAKMRVIYPKTLDLDAAVADPRIMGVIREEGGKMYLEEKEWMLAYNEFFESFRNYQEAGNSRATRCLKYVVLANMLASSDINPFDSREAKVYHDVEEIGAMLLLRGAYESNDIVQFEKVLRNPRYKLLSDPIMKRYLNPLLHNIRRQVMKTIVRPYQTIHIENLSKRMNITRKDVEDIAVALIQNLELDAKIDQSRGLLVLQTRQKARDAGKMYDALDHWTQALTAMHTSITARVTAHP</sequence>
<accession>A0A3M6VKC1</accession>
<organism evidence="3 4">
    <name type="scientific">Peronospora effusa</name>
    <dbReference type="NCBI Taxonomy" id="542832"/>
    <lineage>
        <taxon>Eukaryota</taxon>
        <taxon>Sar</taxon>
        <taxon>Stramenopiles</taxon>
        <taxon>Oomycota</taxon>
        <taxon>Peronosporomycetes</taxon>
        <taxon>Peronosporales</taxon>
        <taxon>Peronosporaceae</taxon>
        <taxon>Peronospora</taxon>
    </lineage>
</organism>
<dbReference type="PROSITE" id="PS50250">
    <property type="entry name" value="PCI"/>
    <property type="match status" value="1"/>
</dbReference>
<keyword evidence="1" id="KW-0472">Membrane</keyword>
<dbReference type="PANTHER" id="PTHR10678">
    <property type="entry name" value="26S PROTEASOME NON-ATPASE REGULATORY SUBUNIT 11/COP9 SIGNALOSOME COMPLEX SUBUNIT 2"/>
    <property type="match status" value="1"/>
</dbReference>
<comment type="caution">
    <text evidence="3">The sequence shown here is derived from an EMBL/GenBank/DDBJ whole genome shotgun (WGS) entry which is preliminary data.</text>
</comment>
<dbReference type="SMART" id="SM00753">
    <property type="entry name" value="PAM"/>
    <property type="match status" value="1"/>
</dbReference>
<keyword evidence="4" id="KW-1185">Reference proteome</keyword>
<dbReference type="Pfam" id="PF12146">
    <property type="entry name" value="Hydrolase_4"/>
    <property type="match status" value="1"/>
</dbReference>
<gene>
    <name evidence="3" type="ORF">DD238_007093</name>
</gene>
<dbReference type="Gene3D" id="3.40.50.1820">
    <property type="entry name" value="alpha/beta hydrolase"/>
    <property type="match status" value="1"/>
</dbReference>
<feature type="transmembrane region" description="Helical" evidence="1">
    <location>
        <begin position="6"/>
        <end position="30"/>
    </location>
</feature>
<dbReference type="VEuPathDB" id="FungiDB:DD237_007836"/>
<protein>
    <recommendedName>
        <fullName evidence="2">PCI domain-containing protein</fullName>
    </recommendedName>
</protein>
<evidence type="ECO:0000256" key="1">
    <source>
        <dbReference type="SAM" id="Phobius"/>
    </source>
</evidence>
<evidence type="ECO:0000259" key="2">
    <source>
        <dbReference type="PROSITE" id="PS50250"/>
    </source>
</evidence>
<dbReference type="InterPro" id="IPR036390">
    <property type="entry name" value="WH_DNA-bd_sf"/>
</dbReference>
<proteinExistence type="predicted"/>
<dbReference type="AlphaFoldDB" id="A0A3M6VKC1"/>